<evidence type="ECO:0000313" key="4">
    <source>
        <dbReference type="Proteomes" id="UP000626109"/>
    </source>
</evidence>
<proteinExistence type="predicted"/>
<dbReference type="EMBL" id="CAJNNW010026839">
    <property type="protein sequence ID" value="CAE8688049.1"/>
    <property type="molecule type" value="Genomic_DNA"/>
</dbReference>
<evidence type="ECO:0000313" key="3">
    <source>
        <dbReference type="EMBL" id="CAE8688049.1"/>
    </source>
</evidence>
<dbReference type="InterPro" id="IPR046342">
    <property type="entry name" value="CBS_dom_sf"/>
</dbReference>
<evidence type="ECO:0000256" key="1">
    <source>
        <dbReference type="PROSITE-ProRule" id="PRU00703"/>
    </source>
</evidence>
<dbReference type="SUPFAM" id="SSF54631">
    <property type="entry name" value="CBS-domain pair"/>
    <property type="match status" value="1"/>
</dbReference>
<organism evidence="3 4">
    <name type="scientific">Polarella glacialis</name>
    <name type="common">Dinoflagellate</name>
    <dbReference type="NCBI Taxonomy" id="89957"/>
    <lineage>
        <taxon>Eukaryota</taxon>
        <taxon>Sar</taxon>
        <taxon>Alveolata</taxon>
        <taxon>Dinophyceae</taxon>
        <taxon>Suessiales</taxon>
        <taxon>Suessiaceae</taxon>
        <taxon>Polarella</taxon>
    </lineage>
</organism>
<feature type="non-terminal residue" evidence="3">
    <location>
        <position position="1"/>
    </location>
</feature>
<dbReference type="Pfam" id="PF00571">
    <property type="entry name" value="CBS"/>
    <property type="match status" value="1"/>
</dbReference>
<sequence length="130" mass="14095">EQTRRRRRKGRKVRKAAVIYHPLTVAAVALQRETVTCSVEDTLSDACESLVSSGRTAAVVLDNGRVCGVLTENDILQAYVEDVSWVCSIGDWLKGGDARLPGFMVPVLTLPPDASIAEAAACMLYQMEEG</sequence>
<dbReference type="Proteomes" id="UP000626109">
    <property type="component" value="Unassembled WGS sequence"/>
</dbReference>
<evidence type="ECO:0000259" key="2">
    <source>
        <dbReference type="PROSITE" id="PS51371"/>
    </source>
</evidence>
<dbReference type="PROSITE" id="PS51371">
    <property type="entry name" value="CBS"/>
    <property type="match status" value="1"/>
</dbReference>
<dbReference type="AlphaFoldDB" id="A0A813JYC5"/>
<protein>
    <recommendedName>
        <fullName evidence="2">CBS domain-containing protein</fullName>
    </recommendedName>
</protein>
<feature type="domain" description="CBS" evidence="2">
    <location>
        <begin position="30"/>
        <end position="86"/>
    </location>
</feature>
<reference evidence="3" key="1">
    <citation type="submission" date="2021-02" db="EMBL/GenBank/DDBJ databases">
        <authorList>
            <person name="Dougan E. K."/>
            <person name="Rhodes N."/>
            <person name="Thang M."/>
            <person name="Chan C."/>
        </authorList>
    </citation>
    <scope>NUCLEOTIDE SEQUENCE</scope>
</reference>
<gene>
    <name evidence="3" type="ORF">PGLA2088_LOCUS25735</name>
</gene>
<keyword evidence="1" id="KW-0129">CBS domain</keyword>
<name>A0A813JYC5_POLGL</name>
<comment type="caution">
    <text evidence="3">The sequence shown here is derived from an EMBL/GenBank/DDBJ whole genome shotgun (WGS) entry which is preliminary data.</text>
</comment>
<dbReference type="InterPro" id="IPR000644">
    <property type="entry name" value="CBS_dom"/>
</dbReference>
<feature type="non-terminal residue" evidence="3">
    <location>
        <position position="130"/>
    </location>
</feature>
<dbReference type="Gene3D" id="3.10.580.10">
    <property type="entry name" value="CBS-domain"/>
    <property type="match status" value="1"/>
</dbReference>
<accession>A0A813JYC5</accession>